<proteinExistence type="predicted"/>
<evidence type="ECO:0000313" key="3">
    <source>
        <dbReference type="Proteomes" id="UP000616885"/>
    </source>
</evidence>
<evidence type="ECO:0000256" key="1">
    <source>
        <dbReference type="SAM" id="MobiDB-lite"/>
    </source>
</evidence>
<sequence length="482" mass="52872">MAEDDDSNPELIPTVEWIESAGIQESLDEFFQTPFARDANKRIEAARANPLPEAKSRKLIGILVEAILLVLDVNPASCPEATEDCVELCVKFNILKHHAWGGLPFVRNPDRISARLLHEQALATKMQLALPFPEVGMLMVVALLLKLERGSKSATSRAIKDHFLFERAKLAALVYDRKSCSGIFAIDNCPERYSFTTQDDDDAPTVAPNTTSGPDGEGKWLRFGGIEGNREIVINDSDNSADHSPRSRKRLASETPQSPLLRSTPDAEREPTAKQASNIHGTSRPIIHTGPREPWHMRYGDPSLLRFASASTADIVPTGTSRQEETPRVQAAPPSITVQSDASRNGSDTGVLLACARVLDDGKLVMEPEAVQEMFNAFRAIKGGLVESDIEVAGNANNQMILAFPESLRDAMELSTTNGDTVAQGTSQTLRARKVSSRIDRISKALEEIDERVASIRALLSHEHHAIAKLKQLLHSLEDELE</sequence>
<dbReference type="AlphaFoldDB" id="A0A8H7KAP8"/>
<evidence type="ECO:0000313" key="2">
    <source>
        <dbReference type="EMBL" id="KAF9746549.1"/>
    </source>
</evidence>
<protein>
    <submittedName>
        <fullName evidence="2">Uncharacterized protein</fullName>
    </submittedName>
</protein>
<organism evidence="2 3">
    <name type="scientific">Bionectria ochroleuca</name>
    <name type="common">Gliocladium roseum</name>
    <dbReference type="NCBI Taxonomy" id="29856"/>
    <lineage>
        <taxon>Eukaryota</taxon>
        <taxon>Fungi</taxon>
        <taxon>Dikarya</taxon>
        <taxon>Ascomycota</taxon>
        <taxon>Pezizomycotina</taxon>
        <taxon>Sordariomycetes</taxon>
        <taxon>Hypocreomycetidae</taxon>
        <taxon>Hypocreales</taxon>
        <taxon>Bionectriaceae</taxon>
        <taxon>Clonostachys</taxon>
    </lineage>
</organism>
<feature type="region of interest" description="Disordered" evidence="1">
    <location>
        <begin position="317"/>
        <end position="344"/>
    </location>
</feature>
<dbReference type="EMBL" id="JADCTT010000011">
    <property type="protein sequence ID" value="KAF9746549.1"/>
    <property type="molecule type" value="Genomic_DNA"/>
</dbReference>
<name>A0A8H7KAP8_BIOOC</name>
<gene>
    <name evidence="2" type="ORF">IM811_003454</name>
</gene>
<accession>A0A8H7KAP8</accession>
<dbReference type="Proteomes" id="UP000616885">
    <property type="component" value="Unassembled WGS sequence"/>
</dbReference>
<reference evidence="2" key="1">
    <citation type="submission" date="2020-10" db="EMBL/GenBank/DDBJ databases">
        <title>High-Quality Genome Resource of Clonostachys rosea strain S41 by Oxford Nanopore Long-Read Sequencing.</title>
        <authorList>
            <person name="Wang H."/>
        </authorList>
    </citation>
    <scope>NUCLEOTIDE SEQUENCE</scope>
    <source>
        <strain evidence="2">S41</strain>
    </source>
</reference>
<feature type="region of interest" description="Disordered" evidence="1">
    <location>
        <begin position="196"/>
        <end position="220"/>
    </location>
</feature>
<comment type="caution">
    <text evidence="2">The sequence shown here is derived from an EMBL/GenBank/DDBJ whole genome shotgun (WGS) entry which is preliminary data.</text>
</comment>
<feature type="region of interest" description="Disordered" evidence="1">
    <location>
        <begin position="232"/>
        <end position="294"/>
    </location>
</feature>